<proteinExistence type="predicted"/>
<dbReference type="GO" id="GO:0005615">
    <property type="term" value="C:extracellular space"/>
    <property type="evidence" value="ECO:0007669"/>
    <property type="project" value="TreeGrafter"/>
</dbReference>
<keyword evidence="4" id="KW-1185">Reference proteome</keyword>
<dbReference type="FunFam" id="2.30.180.10:FF:000032">
    <property type="entry name" value="Fasciclin domain-containing protein, putative"/>
    <property type="match status" value="1"/>
</dbReference>
<reference evidence="3" key="1">
    <citation type="submission" date="2020-09" db="EMBL/GenBank/DDBJ databases">
        <authorList>
            <person name="Kim M.K."/>
        </authorList>
    </citation>
    <scope>NUCLEOTIDE SEQUENCE</scope>
    <source>
        <strain evidence="3">BT702</strain>
    </source>
</reference>
<keyword evidence="1" id="KW-1133">Transmembrane helix</keyword>
<accession>A0A927ANS0</accession>
<evidence type="ECO:0000256" key="1">
    <source>
        <dbReference type="SAM" id="Phobius"/>
    </source>
</evidence>
<dbReference type="PROSITE" id="PS51257">
    <property type="entry name" value="PROKAR_LIPOPROTEIN"/>
    <property type="match status" value="1"/>
</dbReference>
<evidence type="ECO:0000259" key="2">
    <source>
        <dbReference type="PROSITE" id="PS50213"/>
    </source>
</evidence>
<comment type="caution">
    <text evidence="3">The sequence shown here is derived from an EMBL/GenBank/DDBJ whole genome shotgun (WGS) entry which is preliminary data.</text>
</comment>
<gene>
    <name evidence="3" type="ORF">IC229_17430</name>
</gene>
<sequence>MYTNRPTHVLRTWGLLLCILSGMTVFFSACKKQEETAPGLTTISQLISNGSRFTILKAALTKSGMDATLNQAGTFTLFAPTDDAFKAFGYADVAAINAAPAELLKSVLQYHVLSTRIGGADIQTGVNNPQQTMASAPVYISKVTSASGTSTSTTSGTATIISVNGARIVQTDGAATNGVVHAIDRILLPPIFGDVVKTIQGIPTLVPTASFKLLQAAVTRAGSATSLSSANAITVFAPTDAAFRAAGYDSTAIAKAPVATLASVLGYHVLNGRTYTPLISNGSSLTTLQGGTITATSSATAVTVTGKGNGTSASNVTFPDITATNGVVHIIDRLLLPQ</sequence>
<dbReference type="PANTHER" id="PTHR10900:SF77">
    <property type="entry name" value="FI19380P1"/>
    <property type="match status" value="1"/>
</dbReference>
<feature type="domain" description="FAS1" evidence="2">
    <location>
        <begin position="198"/>
        <end position="335"/>
    </location>
</feature>
<dbReference type="SMART" id="SM00554">
    <property type="entry name" value="FAS1"/>
    <property type="match status" value="2"/>
</dbReference>
<feature type="transmembrane region" description="Helical" evidence="1">
    <location>
        <begin position="12"/>
        <end position="29"/>
    </location>
</feature>
<dbReference type="PANTHER" id="PTHR10900">
    <property type="entry name" value="PERIOSTIN-RELATED"/>
    <property type="match status" value="1"/>
</dbReference>
<keyword evidence="1" id="KW-0472">Membrane</keyword>
<dbReference type="InterPro" id="IPR036378">
    <property type="entry name" value="FAS1_dom_sf"/>
</dbReference>
<dbReference type="InterPro" id="IPR050904">
    <property type="entry name" value="Adhesion/Biosynth-related"/>
</dbReference>
<dbReference type="EMBL" id="JACWZY010000014">
    <property type="protein sequence ID" value="MBD2702434.1"/>
    <property type="molecule type" value="Genomic_DNA"/>
</dbReference>
<dbReference type="Proteomes" id="UP000598820">
    <property type="component" value="Unassembled WGS sequence"/>
</dbReference>
<dbReference type="Gene3D" id="2.30.180.10">
    <property type="entry name" value="FAS1 domain"/>
    <property type="match status" value="2"/>
</dbReference>
<organism evidence="3 4">
    <name type="scientific">Spirosoma profusum</name>
    <dbReference type="NCBI Taxonomy" id="2771354"/>
    <lineage>
        <taxon>Bacteria</taxon>
        <taxon>Pseudomonadati</taxon>
        <taxon>Bacteroidota</taxon>
        <taxon>Cytophagia</taxon>
        <taxon>Cytophagales</taxon>
        <taxon>Cytophagaceae</taxon>
        <taxon>Spirosoma</taxon>
    </lineage>
</organism>
<dbReference type="AlphaFoldDB" id="A0A927ANS0"/>
<evidence type="ECO:0000313" key="4">
    <source>
        <dbReference type="Proteomes" id="UP000598820"/>
    </source>
</evidence>
<protein>
    <submittedName>
        <fullName evidence="3">Fasciclin domain-containing protein</fullName>
    </submittedName>
</protein>
<feature type="domain" description="FAS1" evidence="2">
    <location>
        <begin position="40"/>
        <end position="187"/>
    </location>
</feature>
<keyword evidence="1" id="KW-0812">Transmembrane</keyword>
<dbReference type="SUPFAM" id="SSF82153">
    <property type="entry name" value="FAS1 domain"/>
    <property type="match status" value="2"/>
</dbReference>
<dbReference type="PROSITE" id="PS50213">
    <property type="entry name" value="FAS1"/>
    <property type="match status" value="2"/>
</dbReference>
<dbReference type="InterPro" id="IPR000782">
    <property type="entry name" value="FAS1_domain"/>
</dbReference>
<name>A0A927ANS0_9BACT</name>
<dbReference type="Pfam" id="PF02469">
    <property type="entry name" value="Fasciclin"/>
    <property type="match status" value="2"/>
</dbReference>
<evidence type="ECO:0000313" key="3">
    <source>
        <dbReference type="EMBL" id="MBD2702434.1"/>
    </source>
</evidence>